<dbReference type="Proteomes" id="UP001499852">
    <property type="component" value="Unassembled WGS sequence"/>
</dbReference>
<comment type="caution">
    <text evidence="4">The sequence shown here is derived from an EMBL/GenBank/DDBJ whole genome shotgun (WGS) entry which is preliminary data.</text>
</comment>
<protein>
    <recommendedName>
        <fullName evidence="3">Resolvase/invertase-type recombinase catalytic domain-containing protein</fullName>
    </recommendedName>
</protein>
<evidence type="ECO:0000313" key="4">
    <source>
        <dbReference type="EMBL" id="GAA5140890.1"/>
    </source>
</evidence>
<dbReference type="PANTHER" id="PTHR30461:SF2">
    <property type="entry name" value="SERINE RECOMBINASE PINE-RELATED"/>
    <property type="match status" value="1"/>
</dbReference>
<dbReference type="InterPro" id="IPR006119">
    <property type="entry name" value="Resolv_N"/>
</dbReference>
<keyword evidence="1" id="KW-0238">DNA-binding</keyword>
<evidence type="ECO:0000256" key="2">
    <source>
        <dbReference type="ARBA" id="ARBA00023172"/>
    </source>
</evidence>
<evidence type="ECO:0000256" key="1">
    <source>
        <dbReference type="ARBA" id="ARBA00023125"/>
    </source>
</evidence>
<evidence type="ECO:0000313" key="5">
    <source>
        <dbReference type="Proteomes" id="UP001499852"/>
    </source>
</evidence>
<dbReference type="InterPro" id="IPR050639">
    <property type="entry name" value="SSR_resolvase"/>
</dbReference>
<dbReference type="SUPFAM" id="SSF53041">
    <property type="entry name" value="Resolvase-like"/>
    <property type="match status" value="1"/>
</dbReference>
<dbReference type="InterPro" id="IPR036162">
    <property type="entry name" value="Resolvase-like_N_sf"/>
</dbReference>
<dbReference type="Pfam" id="PF00239">
    <property type="entry name" value="Resolvase"/>
    <property type="match status" value="1"/>
</dbReference>
<keyword evidence="2" id="KW-0233">DNA recombination</keyword>
<gene>
    <name evidence="4" type="ORF">GCM10023213_24190</name>
</gene>
<evidence type="ECO:0000259" key="3">
    <source>
        <dbReference type="PROSITE" id="PS51736"/>
    </source>
</evidence>
<accession>A0ABP9P560</accession>
<proteinExistence type="predicted"/>
<sequence>MDGKFVAYYRVSTAKQGESGLGLEAQKAAVEAYLNGGKWNLVGKFVEVESGKRKNRPQLNAALALCKKQKATLVIAKLDRLARNLHFISGLMEYRTEFLAVDNPPANRLTVQILAAVAEEEARAI</sequence>
<keyword evidence="5" id="KW-1185">Reference proteome</keyword>
<reference evidence="5" key="1">
    <citation type="journal article" date="2019" name="Int. J. Syst. Evol. Microbiol.">
        <title>The Global Catalogue of Microorganisms (GCM) 10K type strain sequencing project: providing services to taxonomists for standard genome sequencing and annotation.</title>
        <authorList>
            <consortium name="The Broad Institute Genomics Platform"/>
            <consortium name="The Broad Institute Genome Sequencing Center for Infectious Disease"/>
            <person name="Wu L."/>
            <person name="Ma J."/>
        </authorList>
    </citation>
    <scope>NUCLEOTIDE SEQUENCE [LARGE SCALE GENOMIC DNA]</scope>
    <source>
        <strain evidence="5">JCM 18053</strain>
    </source>
</reference>
<feature type="domain" description="Resolvase/invertase-type recombinase catalytic" evidence="3">
    <location>
        <begin position="4"/>
        <end position="125"/>
    </location>
</feature>
<dbReference type="EMBL" id="BAABIA010000004">
    <property type="protein sequence ID" value="GAA5140890.1"/>
    <property type="molecule type" value="Genomic_DNA"/>
</dbReference>
<dbReference type="PROSITE" id="PS51736">
    <property type="entry name" value="RECOMBINASES_3"/>
    <property type="match status" value="1"/>
</dbReference>
<organism evidence="4 5">
    <name type="scientific">Prosthecobacter algae</name>
    <dbReference type="NCBI Taxonomy" id="1144682"/>
    <lineage>
        <taxon>Bacteria</taxon>
        <taxon>Pseudomonadati</taxon>
        <taxon>Verrucomicrobiota</taxon>
        <taxon>Verrucomicrobiia</taxon>
        <taxon>Verrucomicrobiales</taxon>
        <taxon>Verrucomicrobiaceae</taxon>
        <taxon>Prosthecobacter</taxon>
    </lineage>
</organism>
<dbReference type="Gene3D" id="3.40.50.1390">
    <property type="entry name" value="Resolvase, N-terminal catalytic domain"/>
    <property type="match status" value="1"/>
</dbReference>
<name>A0ABP9P560_9BACT</name>
<dbReference type="SMART" id="SM00857">
    <property type="entry name" value="Resolvase"/>
    <property type="match status" value="1"/>
</dbReference>
<dbReference type="PANTHER" id="PTHR30461">
    <property type="entry name" value="DNA-INVERTASE FROM LAMBDOID PROPHAGE"/>
    <property type="match status" value="1"/>
</dbReference>
<dbReference type="CDD" id="cd00338">
    <property type="entry name" value="Ser_Recombinase"/>
    <property type="match status" value="1"/>
</dbReference>